<accession>A0A3P6DLZ1</accession>
<keyword evidence="1" id="KW-0472">Membrane</keyword>
<keyword evidence="1" id="KW-0812">Transmembrane</keyword>
<name>A0A3P6DLZ1_BRAOL</name>
<dbReference type="EMBL" id="LR031874">
    <property type="protein sequence ID" value="VDD24511.1"/>
    <property type="molecule type" value="Genomic_DNA"/>
</dbReference>
<reference evidence="2" key="1">
    <citation type="submission" date="2018-11" db="EMBL/GenBank/DDBJ databases">
        <authorList>
            <consortium name="Genoscope - CEA"/>
            <person name="William W."/>
        </authorList>
    </citation>
    <scope>NUCLEOTIDE SEQUENCE</scope>
</reference>
<evidence type="ECO:0000313" key="2">
    <source>
        <dbReference type="EMBL" id="VDD24511.1"/>
    </source>
</evidence>
<proteinExistence type="predicted"/>
<sequence length="50" mass="5373">MEEMTRQEDGLIAIISHSQVLIAVLSSSLVALSSLLIATLFSSLFISHLS</sequence>
<keyword evidence="1" id="KW-1133">Transmembrane helix</keyword>
<feature type="transmembrane region" description="Helical" evidence="1">
    <location>
        <begin position="20"/>
        <end position="46"/>
    </location>
</feature>
<evidence type="ECO:0000256" key="1">
    <source>
        <dbReference type="SAM" id="Phobius"/>
    </source>
</evidence>
<dbReference type="AlphaFoldDB" id="A0A3P6DLZ1"/>
<protein>
    <submittedName>
        <fullName evidence="2">Uncharacterized protein</fullName>
    </submittedName>
</protein>
<organism evidence="2">
    <name type="scientific">Brassica oleracea</name>
    <name type="common">Wild cabbage</name>
    <dbReference type="NCBI Taxonomy" id="3712"/>
    <lineage>
        <taxon>Eukaryota</taxon>
        <taxon>Viridiplantae</taxon>
        <taxon>Streptophyta</taxon>
        <taxon>Embryophyta</taxon>
        <taxon>Tracheophyta</taxon>
        <taxon>Spermatophyta</taxon>
        <taxon>Magnoliopsida</taxon>
        <taxon>eudicotyledons</taxon>
        <taxon>Gunneridae</taxon>
        <taxon>Pentapetalae</taxon>
        <taxon>rosids</taxon>
        <taxon>malvids</taxon>
        <taxon>Brassicales</taxon>
        <taxon>Brassicaceae</taxon>
        <taxon>Brassiceae</taxon>
        <taxon>Brassica</taxon>
    </lineage>
</organism>
<gene>
    <name evidence="2" type="ORF">BOLC2T10199H</name>
</gene>